<evidence type="ECO:0000256" key="1">
    <source>
        <dbReference type="SAM" id="MobiDB-lite"/>
    </source>
</evidence>
<sequence>MSETDSDGHLKSSSNAARIPDKQAVVYDDRSYTWEGYMTVVDRSKDMIISGG</sequence>
<protein>
    <submittedName>
        <fullName evidence="2">Uncharacterized protein</fullName>
    </submittedName>
</protein>
<organism evidence="2 3">
    <name type="scientific">Lentibacillus kimchii</name>
    <dbReference type="NCBI Taxonomy" id="1542911"/>
    <lineage>
        <taxon>Bacteria</taxon>
        <taxon>Bacillati</taxon>
        <taxon>Bacillota</taxon>
        <taxon>Bacilli</taxon>
        <taxon>Bacillales</taxon>
        <taxon>Bacillaceae</taxon>
        <taxon>Lentibacillus</taxon>
    </lineage>
</organism>
<evidence type="ECO:0000313" key="3">
    <source>
        <dbReference type="Proteomes" id="UP001596620"/>
    </source>
</evidence>
<feature type="compositionally biased region" description="Basic and acidic residues" evidence="1">
    <location>
        <begin position="1"/>
        <end position="10"/>
    </location>
</feature>
<dbReference type="Proteomes" id="UP001596620">
    <property type="component" value="Unassembled WGS sequence"/>
</dbReference>
<dbReference type="EMBL" id="JBHTGR010000002">
    <property type="protein sequence ID" value="MFC7745929.1"/>
    <property type="molecule type" value="Genomic_DNA"/>
</dbReference>
<accession>A0ABW2UTP4</accession>
<comment type="caution">
    <text evidence="2">The sequence shown here is derived from an EMBL/GenBank/DDBJ whole genome shotgun (WGS) entry which is preliminary data.</text>
</comment>
<name>A0ABW2UTP4_9BACI</name>
<keyword evidence="3" id="KW-1185">Reference proteome</keyword>
<gene>
    <name evidence="2" type="ORF">ACFQU8_01555</name>
</gene>
<feature type="region of interest" description="Disordered" evidence="1">
    <location>
        <begin position="1"/>
        <end position="22"/>
    </location>
</feature>
<evidence type="ECO:0000313" key="2">
    <source>
        <dbReference type="EMBL" id="MFC7745929.1"/>
    </source>
</evidence>
<proteinExistence type="predicted"/>
<dbReference type="RefSeq" id="WP_382357408.1">
    <property type="nucleotide sequence ID" value="NZ_JBHTGR010000002.1"/>
</dbReference>
<reference evidence="3" key="1">
    <citation type="journal article" date="2019" name="Int. J. Syst. Evol. Microbiol.">
        <title>The Global Catalogue of Microorganisms (GCM) 10K type strain sequencing project: providing services to taxonomists for standard genome sequencing and annotation.</title>
        <authorList>
            <consortium name="The Broad Institute Genomics Platform"/>
            <consortium name="The Broad Institute Genome Sequencing Center for Infectious Disease"/>
            <person name="Wu L."/>
            <person name="Ma J."/>
        </authorList>
    </citation>
    <scope>NUCLEOTIDE SEQUENCE [LARGE SCALE GENOMIC DNA]</scope>
    <source>
        <strain evidence="3">JCM 30234</strain>
    </source>
</reference>